<organism evidence="1 2">
    <name type="scientific">Trichonephila clavata</name>
    <name type="common">Joro spider</name>
    <name type="synonym">Nephila clavata</name>
    <dbReference type="NCBI Taxonomy" id="2740835"/>
    <lineage>
        <taxon>Eukaryota</taxon>
        <taxon>Metazoa</taxon>
        <taxon>Ecdysozoa</taxon>
        <taxon>Arthropoda</taxon>
        <taxon>Chelicerata</taxon>
        <taxon>Arachnida</taxon>
        <taxon>Araneae</taxon>
        <taxon>Araneomorphae</taxon>
        <taxon>Entelegynae</taxon>
        <taxon>Araneoidea</taxon>
        <taxon>Nephilidae</taxon>
        <taxon>Trichonephila</taxon>
    </lineage>
</organism>
<proteinExistence type="predicted"/>
<reference evidence="1" key="1">
    <citation type="submission" date="2020-07" db="EMBL/GenBank/DDBJ databases">
        <title>Multicomponent nature underlies the extraordinary mechanical properties of spider dragline silk.</title>
        <authorList>
            <person name="Kono N."/>
            <person name="Nakamura H."/>
            <person name="Mori M."/>
            <person name="Yoshida Y."/>
            <person name="Ohtoshi R."/>
            <person name="Malay A.D."/>
            <person name="Moran D.A.P."/>
            <person name="Tomita M."/>
            <person name="Numata K."/>
            <person name="Arakawa K."/>
        </authorList>
    </citation>
    <scope>NUCLEOTIDE SEQUENCE</scope>
</reference>
<comment type="caution">
    <text evidence="1">The sequence shown here is derived from an EMBL/GenBank/DDBJ whole genome shotgun (WGS) entry which is preliminary data.</text>
</comment>
<name>A0A8X6G9E5_TRICU</name>
<dbReference type="Proteomes" id="UP000887116">
    <property type="component" value="Unassembled WGS sequence"/>
</dbReference>
<evidence type="ECO:0000313" key="2">
    <source>
        <dbReference type="Proteomes" id="UP000887116"/>
    </source>
</evidence>
<dbReference type="EMBL" id="BMAO01034813">
    <property type="protein sequence ID" value="GFQ99172.1"/>
    <property type="molecule type" value="Genomic_DNA"/>
</dbReference>
<evidence type="ECO:0000313" key="1">
    <source>
        <dbReference type="EMBL" id="GFQ99172.1"/>
    </source>
</evidence>
<dbReference type="AlphaFoldDB" id="A0A8X6G9E5"/>
<protein>
    <submittedName>
        <fullName evidence="1">Uncharacterized protein</fullName>
    </submittedName>
</protein>
<gene>
    <name evidence="1" type="ORF">TNCT_115321</name>
</gene>
<keyword evidence="2" id="KW-1185">Reference proteome</keyword>
<sequence>MSWKEASITPNGTSARFHWRPFKWTFKGLSVLNSDIYSLQEKILTFHSFFIKRFPCTLRAREKEYSKINFQQSKGGTCVPVIKIKLYNDVLQA</sequence>
<accession>A0A8X6G9E5</accession>